<sequence length="101" mass="9848">MRIIARYAIATAAAASALAIAATPAMAATGQLSLRGSGQSLVVLNPKAGCINTAFAISQVANDTNVPVIVYNDPGCAGSGLVVAPGSSASVGARHSVKVPS</sequence>
<proteinExistence type="predicted"/>
<keyword evidence="3" id="KW-1185">Reference proteome</keyword>
<gene>
    <name evidence="2" type="ORF">E1292_24445</name>
</gene>
<reference evidence="2 3" key="1">
    <citation type="submission" date="2019-03" db="EMBL/GenBank/DDBJ databases">
        <title>Draft genome sequences of novel Actinobacteria.</title>
        <authorList>
            <person name="Sahin N."/>
            <person name="Ay H."/>
            <person name="Saygin H."/>
        </authorList>
    </citation>
    <scope>NUCLEOTIDE SEQUENCE [LARGE SCALE GENOMIC DNA]</scope>
    <source>
        <strain evidence="2 3">KC310</strain>
    </source>
</reference>
<dbReference type="EMBL" id="SMKO01000069">
    <property type="protein sequence ID" value="TDD02061.1"/>
    <property type="molecule type" value="Genomic_DNA"/>
</dbReference>
<evidence type="ECO:0000256" key="1">
    <source>
        <dbReference type="SAM" id="SignalP"/>
    </source>
</evidence>
<dbReference type="RefSeq" id="WP_132597546.1">
    <property type="nucleotide sequence ID" value="NZ_SMKO01000069.1"/>
</dbReference>
<evidence type="ECO:0000313" key="2">
    <source>
        <dbReference type="EMBL" id="TDD02061.1"/>
    </source>
</evidence>
<accession>A0A4R4VBB3</accession>
<feature type="chain" id="PRO_5020478731" evidence="1">
    <location>
        <begin position="28"/>
        <end position="101"/>
    </location>
</feature>
<keyword evidence="1" id="KW-0732">Signal</keyword>
<protein>
    <submittedName>
        <fullName evidence="2">Uncharacterized protein</fullName>
    </submittedName>
</protein>
<dbReference type="AlphaFoldDB" id="A0A4R4VBB3"/>
<name>A0A4R4VBB3_9ACTN</name>
<dbReference type="Proteomes" id="UP000295258">
    <property type="component" value="Unassembled WGS sequence"/>
</dbReference>
<feature type="signal peptide" evidence="1">
    <location>
        <begin position="1"/>
        <end position="27"/>
    </location>
</feature>
<evidence type="ECO:0000313" key="3">
    <source>
        <dbReference type="Proteomes" id="UP000295258"/>
    </source>
</evidence>
<organism evidence="2 3">
    <name type="scientific">Nonomuraea deserti</name>
    <dbReference type="NCBI Taxonomy" id="1848322"/>
    <lineage>
        <taxon>Bacteria</taxon>
        <taxon>Bacillati</taxon>
        <taxon>Actinomycetota</taxon>
        <taxon>Actinomycetes</taxon>
        <taxon>Streptosporangiales</taxon>
        <taxon>Streptosporangiaceae</taxon>
        <taxon>Nonomuraea</taxon>
    </lineage>
</organism>
<comment type="caution">
    <text evidence="2">The sequence shown here is derived from an EMBL/GenBank/DDBJ whole genome shotgun (WGS) entry which is preliminary data.</text>
</comment>